<evidence type="ECO:0000313" key="3">
    <source>
        <dbReference type="EMBL" id="MFD1930314.1"/>
    </source>
</evidence>
<reference evidence="4" key="1">
    <citation type="journal article" date="2019" name="Int. J. Syst. Evol. Microbiol.">
        <title>The Global Catalogue of Microorganisms (GCM) 10K type strain sequencing project: providing services to taxonomists for standard genome sequencing and annotation.</title>
        <authorList>
            <consortium name="The Broad Institute Genomics Platform"/>
            <consortium name="The Broad Institute Genome Sequencing Center for Infectious Disease"/>
            <person name="Wu L."/>
            <person name="Ma J."/>
        </authorList>
    </citation>
    <scope>NUCLEOTIDE SEQUENCE [LARGE SCALE GENOMIC DNA]</scope>
    <source>
        <strain evidence="4">ICMP 6774ER</strain>
    </source>
</reference>
<name>A0ABW4SPJ1_9ACTN</name>
<dbReference type="InterPro" id="IPR011990">
    <property type="entry name" value="TPR-like_helical_dom_sf"/>
</dbReference>
<dbReference type="InterPro" id="IPR024983">
    <property type="entry name" value="CHAT_dom"/>
</dbReference>
<accession>A0ABW4SPJ1</accession>
<dbReference type="Gene3D" id="1.25.40.10">
    <property type="entry name" value="Tetratricopeptide repeat domain"/>
    <property type="match status" value="3"/>
</dbReference>
<evidence type="ECO:0000313" key="4">
    <source>
        <dbReference type="Proteomes" id="UP001597368"/>
    </source>
</evidence>
<dbReference type="SUPFAM" id="SSF48452">
    <property type="entry name" value="TPR-like"/>
    <property type="match status" value="1"/>
</dbReference>
<proteinExistence type="predicted"/>
<evidence type="ECO:0000259" key="2">
    <source>
        <dbReference type="Pfam" id="PF12770"/>
    </source>
</evidence>
<dbReference type="Pfam" id="PF12770">
    <property type="entry name" value="CHAT"/>
    <property type="match status" value="1"/>
</dbReference>
<keyword evidence="4" id="KW-1185">Reference proteome</keyword>
<dbReference type="RefSeq" id="WP_379568593.1">
    <property type="nucleotide sequence ID" value="NZ_JBHUFV010000003.1"/>
</dbReference>
<dbReference type="Proteomes" id="UP001597368">
    <property type="component" value="Unassembled WGS sequence"/>
</dbReference>
<evidence type="ECO:0000256" key="1">
    <source>
        <dbReference type="SAM" id="MobiDB-lite"/>
    </source>
</evidence>
<sequence>MNVGGFRAARARAAVAEGAAQAARFAQTGDIRALERAAAALRRALALTPENDPGFPERLSDLGDILSRTFDSTDDRALLDEALALQARAVRAAPPGHPAAGRARTSRGIVLMNDFRVGGPPEHLDQAADLFGEAVALLPDGDPLAVLALSNHAEAHRQRYVRDGEVADLREHAVKLRAVVAATPADDSYFLFRTAKLAAALVLVSDEPGAREELGRALDTIRAGLPGVPEPMRREIHLIAGALLYGEPPSLDEEQLAAMREIFGSLRQQGTTGAGLRAAVLGDLGSGIVAQAMESGRIEDVDGAIAMLRDALAEAPQGHPGRPALLTNLGRMLGQRMEWSGELGGVDEVIAVLDQAVDAAPADHPERGLYLANLGNALALKHGAEGGDALLRRLTDVYRQAVERTASDHPERAIALTGLAAARFAAYERWGRRADLDASVEGDRAAVDATPADHAYRPLYLANLGTALGRRHEMTGSVADLDEAIAVMRECVALTPPMHPHRGGWTSALATVLVMRFDRTGEREALEEAIGAYRRALELAPKGHVHRHMILTNLGRALTRQDTPEALQEAVEVTRAAAAAAPAANTGAAIGLATALLLLFVQLEDATLTADERRALTLSLLRDDEPPSVQGLVARRRLQRTELLDEAVAILQELVRKAPAGTRARARAAGQLGMALRLRSLLTGKGRQLDRAVRALREAVDGAVEDEPVLSISRLHLAEALADRWERSGDERDRAEAVEQFAASAAVATAAPAWRAGVAMRWGAFVAEHEGPAAAADAFATAVGLLDAAAWRGMARQDQERALAEFQGLAADAAACAIAAGRPERAVELLEQGRGVLLAQIIDARPVHDELERRAPSLAARLVEIQDGLDTVEDLDRRHVLAREREETLAEIRALPGLADFLLPPPFARLRAAAQDGPVVVVNVSDHRCDALVVTAEGVGLVPLPGLRAQAVAETAAAFVEALDAYAHDDDPDPGLLDRVPATLDWLAERVGRPVLAALGLHAQPQGAWPRLWWCPTGALSLLPLHAVALDVAVSSYTPTLRALAHAREDAGPHAEGRPLLVALPSTPGEDDLPGAEREGEAVRRMLRDTLPLVGADAVRAAVLDALPSSPWVHFACHAEQDPAAPSEGRLVLHDGPLTVRELAATRLDRAEFAFLSGCETSRGGDLLADECVSLAATVQLAGYPSVIGTLWPIADLHAPGLVEDVYAMMTSGGTREPDPRAAALGLHLAVRALRERHPDAPVLWAPFTHIGP</sequence>
<gene>
    <name evidence="3" type="ORF">ACFSKW_02380</name>
</gene>
<comment type="caution">
    <text evidence="3">The sequence shown here is derived from an EMBL/GenBank/DDBJ whole genome shotgun (WGS) entry which is preliminary data.</text>
</comment>
<feature type="region of interest" description="Disordered" evidence="1">
    <location>
        <begin position="1055"/>
        <end position="1076"/>
    </location>
</feature>
<protein>
    <submittedName>
        <fullName evidence="3">CHAT domain-containing protein</fullName>
    </submittedName>
</protein>
<organism evidence="3 4">
    <name type="scientific">Nonomuraea mangrovi</name>
    <dbReference type="NCBI Taxonomy" id="2316207"/>
    <lineage>
        <taxon>Bacteria</taxon>
        <taxon>Bacillati</taxon>
        <taxon>Actinomycetota</taxon>
        <taxon>Actinomycetes</taxon>
        <taxon>Streptosporangiales</taxon>
        <taxon>Streptosporangiaceae</taxon>
        <taxon>Nonomuraea</taxon>
    </lineage>
</organism>
<dbReference type="EMBL" id="JBHUFV010000003">
    <property type="protein sequence ID" value="MFD1930314.1"/>
    <property type="molecule type" value="Genomic_DNA"/>
</dbReference>
<feature type="domain" description="CHAT" evidence="2">
    <location>
        <begin position="983"/>
        <end position="1252"/>
    </location>
</feature>